<dbReference type="RefSeq" id="WP_267655549.1">
    <property type="nucleotide sequence ID" value="NZ_JAOVZR010000001.1"/>
</dbReference>
<dbReference type="InterPro" id="IPR010982">
    <property type="entry name" value="Lambda_DNA-bd_dom_sf"/>
</dbReference>
<keyword evidence="6" id="KW-1185">Reference proteome</keyword>
<dbReference type="InterPro" id="IPR000843">
    <property type="entry name" value="HTH_LacI"/>
</dbReference>
<dbReference type="PANTHER" id="PTHR30146">
    <property type="entry name" value="LACI-RELATED TRANSCRIPTIONAL REPRESSOR"/>
    <property type="match status" value="1"/>
</dbReference>
<gene>
    <name evidence="5" type="ORF">OEG84_20990</name>
</gene>
<sequence>MTKKQGRKATLAEVAAMAEVDVSTVSRVLRGQSEQRIRAETRDRILEVAKKLNYRANYTARALRMSRTFTLGIVVPQLDNPVFSAAIRGAENVAAQHGYSLLISHRDPGEAGPTIAKLSQMNRVDGLLVASLDADEVLRSDLAEANVPYVLLNRQLPGTALSVVLDSREAARRATEHLMSLGHRRIGHLGGRPGGFNAQERLAGYRAALDAANIPFDPLLVAMGDYTFDAGRVSVRELAKTDATAIMAATLVSAAGAMAELRLAGWQLPQEMSVIALHDALFAEMLFPALSTVMMPTEEMGRVAAELLISKLSGADPEPVRALPPGRLIIRDSTVAPRIGARISK</sequence>
<evidence type="ECO:0000313" key="6">
    <source>
        <dbReference type="Proteomes" id="UP001073227"/>
    </source>
</evidence>
<keyword evidence="1" id="KW-0805">Transcription regulation</keyword>
<dbReference type="PANTHER" id="PTHR30146:SF109">
    <property type="entry name" value="HTH-TYPE TRANSCRIPTIONAL REGULATOR GALS"/>
    <property type="match status" value="1"/>
</dbReference>
<evidence type="ECO:0000259" key="4">
    <source>
        <dbReference type="PROSITE" id="PS50932"/>
    </source>
</evidence>
<dbReference type="CDD" id="cd01392">
    <property type="entry name" value="HTH_LacI"/>
    <property type="match status" value="1"/>
</dbReference>
<dbReference type="InterPro" id="IPR028082">
    <property type="entry name" value="Peripla_BP_I"/>
</dbReference>
<dbReference type="SUPFAM" id="SSF53822">
    <property type="entry name" value="Periplasmic binding protein-like I"/>
    <property type="match status" value="1"/>
</dbReference>
<name>A0ABT3ZFU9_9HYPH</name>
<dbReference type="Pfam" id="PF13377">
    <property type="entry name" value="Peripla_BP_3"/>
    <property type="match status" value="1"/>
</dbReference>
<dbReference type="InterPro" id="IPR046335">
    <property type="entry name" value="LacI/GalR-like_sensor"/>
</dbReference>
<dbReference type="PROSITE" id="PS50932">
    <property type="entry name" value="HTH_LACI_2"/>
    <property type="match status" value="1"/>
</dbReference>
<protein>
    <submittedName>
        <fullName evidence="5">LacI family transcriptional regulator</fullName>
    </submittedName>
</protein>
<dbReference type="SUPFAM" id="SSF47413">
    <property type="entry name" value="lambda repressor-like DNA-binding domains"/>
    <property type="match status" value="1"/>
</dbReference>
<feature type="domain" description="HTH lacI-type" evidence="4">
    <location>
        <begin position="9"/>
        <end position="65"/>
    </location>
</feature>
<comment type="caution">
    <text evidence="5">The sequence shown here is derived from an EMBL/GenBank/DDBJ whole genome shotgun (WGS) entry which is preliminary data.</text>
</comment>
<evidence type="ECO:0000256" key="3">
    <source>
        <dbReference type="ARBA" id="ARBA00023163"/>
    </source>
</evidence>
<proteinExistence type="predicted"/>
<dbReference type="Pfam" id="PF00356">
    <property type="entry name" value="LacI"/>
    <property type="match status" value="1"/>
</dbReference>
<dbReference type="Proteomes" id="UP001073227">
    <property type="component" value="Unassembled WGS sequence"/>
</dbReference>
<dbReference type="Gene3D" id="1.10.260.40">
    <property type="entry name" value="lambda repressor-like DNA-binding domains"/>
    <property type="match status" value="1"/>
</dbReference>
<dbReference type="Gene3D" id="3.40.50.2300">
    <property type="match status" value="2"/>
</dbReference>
<dbReference type="EMBL" id="JAOVZR010000001">
    <property type="protein sequence ID" value="MCY0150111.1"/>
    <property type="molecule type" value="Genomic_DNA"/>
</dbReference>
<organism evidence="5 6">
    <name type="scientific">Hoeflea algicola</name>
    <dbReference type="NCBI Taxonomy" id="2983763"/>
    <lineage>
        <taxon>Bacteria</taxon>
        <taxon>Pseudomonadati</taxon>
        <taxon>Pseudomonadota</taxon>
        <taxon>Alphaproteobacteria</taxon>
        <taxon>Hyphomicrobiales</taxon>
        <taxon>Rhizobiaceae</taxon>
        <taxon>Hoeflea</taxon>
    </lineage>
</organism>
<dbReference type="SMART" id="SM00354">
    <property type="entry name" value="HTH_LACI"/>
    <property type="match status" value="1"/>
</dbReference>
<keyword evidence="2" id="KW-0238">DNA-binding</keyword>
<dbReference type="CDD" id="cd06267">
    <property type="entry name" value="PBP1_LacI_sugar_binding-like"/>
    <property type="match status" value="1"/>
</dbReference>
<keyword evidence="3" id="KW-0804">Transcription</keyword>
<accession>A0ABT3ZFU9</accession>
<evidence type="ECO:0000313" key="5">
    <source>
        <dbReference type="EMBL" id="MCY0150111.1"/>
    </source>
</evidence>
<evidence type="ECO:0000256" key="1">
    <source>
        <dbReference type="ARBA" id="ARBA00023015"/>
    </source>
</evidence>
<reference evidence="5" key="1">
    <citation type="submission" date="2022-10" db="EMBL/GenBank/DDBJ databases">
        <title>Hoeflea sp. G2-23, isolated from marine algae.</title>
        <authorList>
            <person name="Kristyanto S."/>
            <person name="Kim J.M."/>
            <person name="Jeon C.O."/>
        </authorList>
    </citation>
    <scope>NUCLEOTIDE SEQUENCE</scope>
    <source>
        <strain evidence="5">G2-23</strain>
    </source>
</reference>
<evidence type="ECO:0000256" key="2">
    <source>
        <dbReference type="ARBA" id="ARBA00023125"/>
    </source>
</evidence>